<organism evidence="1 2">
    <name type="scientific">Panagrolaimus davidi</name>
    <dbReference type="NCBI Taxonomy" id="227884"/>
    <lineage>
        <taxon>Eukaryota</taxon>
        <taxon>Metazoa</taxon>
        <taxon>Ecdysozoa</taxon>
        <taxon>Nematoda</taxon>
        <taxon>Chromadorea</taxon>
        <taxon>Rhabditida</taxon>
        <taxon>Tylenchina</taxon>
        <taxon>Panagrolaimomorpha</taxon>
        <taxon>Panagrolaimoidea</taxon>
        <taxon>Panagrolaimidae</taxon>
        <taxon>Panagrolaimus</taxon>
    </lineage>
</organism>
<keyword evidence="1" id="KW-1185">Reference proteome</keyword>
<dbReference type="AlphaFoldDB" id="A0A914PTV0"/>
<proteinExistence type="predicted"/>
<accession>A0A914PTV0</accession>
<evidence type="ECO:0000313" key="1">
    <source>
        <dbReference type="Proteomes" id="UP000887578"/>
    </source>
</evidence>
<protein>
    <submittedName>
        <fullName evidence="2">Uncharacterized protein</fullName>
    </submittedName>
</protein>
<name>A0A914PTV0_9BILA</name>
<dbReference type="WBParaSite" id="PDA_v2.g18290.t1">
    <property type="protein sequence ID" value="PDA_v2.g18290.t1"/>
    <property type="gene ID" value="PDA_v2.g18290"/>
</dbReference>
<sequence length="225" mass="26332">MSENSQKHRRKNGIHLIASDIKHVFQNEGFCKIVINHVQSMLFVEPINEEFKLISAMFKWKFYAQNNILFVFAENDFQDFVLVFNNEIKCKKVYDLIYQKRENDAITNGELYQRILSPMLNQIIENKLTNAVISELLLKWINKLDGQNKEAYIQMMKVANIYHIIFPNGESVGENHMNDETNIQGRRKRKFSKVDTSDNSDGESLCSDKRTRYVFVTSISGINKH</sequence>
<evidence type="ECO:0000313" key="2">
    <source>
        <dbReference type="WBParaSite" id="PDA_v2.g18290.t1"/>
    </source>
</evidence>
<reference evidence="2" key="1">
    <citation type="submission" date="2022-11" db="UniProtKB">
        <authorList>
            <consortium name="WormBaseParasite"/>
        </authorList>
    </citation>
    <scope>IDENTIFICATION</scope>
</reference>
<dbReference type="Proteomes" id="UP000887578">
    <property type="component" value="Unplaced"/>
</dbReference>